<dbReference type="InterPro" id="IPR000064">
    <property type="entry name" value="NLP_P60_dom"/>
</dbReference>
<name>A0A348WAQ4_9RHOB</name>
<keyword evidence="4" id="KW-0788">Thiol protease</keyword>
<dbReference type="AlphaFoldDB" id="A0A348WAQ4"/>
<evidence type="ECO:0000256" key="1">
    <source>
        <dbReference type="ARBA" id="ARBA00007074"/>
    </source>
</evidence>
<dbReference type="NCBIfam" id="TIGR02219">
    <property type="entry name" value="phage_NlpC_fam"/>
    <property type="match status" value="1"/>
</dbReference>
<comment type="caution">
    <text evidence="6">The sequence shown here is derived from an EMBL/GenBank/DDBJ whole genome shotgun (WGS) entry which is preliminary data.</text>
</comment>
<organism evidence="6 7">
    <name type="scientific">Roseovarius nubinhibens</name>
    <dbReference type="NCBI Taxonomy" id="314263"/>
    <lineage>
        <taxon>Bacteria</taxon>
        <taxon>Pseudomonadati</taxon>
        <taxon>Pseudomonadota</taxon>
        <taxon>Alphaproteobacteria</taxon>
        <taxon>Rhodobacterales</taxon>
        <taxon>Roseobacteraceae</taxon>
        <taxon>Roseovarius</taxon>
    </lineage>
</organism>
<evidence type="ECO:0000256" key="4">
    <source>
        <dbReference type="ARBA" id="ARBA00022807"/>
    </source>
</evidence>
<reference evidence="6 7" key="1">
    <citation type="journal article" date="2018" name="Nat. Biotechnol.">
        <title>A standardized bacterial taxonomy based on genome phylogeny substantially revises the tree of life.</title>
        <authorList>
            <person name="Parks D.H."/>
            <person name="Chuvochina M."/>
            <person name="Waite D.W."/>
            <person name="Rinke C."/>
            <person name="Skarshewski A."/>
            <person name="Chaumeil P.A."/>
            <person name="Hugenholtz P."/>
        </authorList>
    </citation>
    <scope>NUCLEOTIDE SEQUENCE [LARGE SCALE GENOMIC DNA]</scope>
    <source>
        <strain evidence="6">UBA9169</strain>
    </source>
</reference>
<keyword evidence="2" id="KW-0645">Protease</keyword>
<evidence type="ECO:0000313" key="6">
    <source>
        <dbReference type="EMBL" id="HAR51616.1"/>
    </source>
</evidence>
<dbReference type="SUPFAM" id="SSF54001">
    <property type="entry name" value="Cysteine proteinases"/>
    <property type="match status" value="1"/>
</dbReference>
<dbReference type="GO" id="GO:0006508">
    <property type="term" value="P:proteolysis"/>
    <property type="evidence" value="ECO:0007669"/>
    <property type="project" value="UniProtKB-KW"/>
</dbReference>
<protein>
    <submittedName>
        <fullName evidence="6">Peptidase</fullName>
    </submittedName>
</protein>
<dbReference type="InterPro" id="IPR011929">
    <property type="entry name" value="Phage_pept_NlpC/P60"/>
</dbReference>
<comment type="similarity">
    <text evidence="1">Belongs to the peptidase C40 family.</text>
</comment>
<keyword evidence="3" id="KW-0378">Hydrolase</keyword>
<dbReference type="Pfam" id="PF00877">
    <property type="entry name" value="NLPC_P60"/>
    <property type="match status" value="1"/>
</dbReference>
<dbReference type="PROSITE" id="PS51935">
    <property type="entry name" value="NLPC_P60"/>
    <property type="match status" value="1"/>
</dbReference>
<feature type="domain" description="NlpC/P60" evidence="5">
    <location>
        <begin position="2"/>
        <end position="144"/>
    </location>
</feature>
<evidence type="ECO:0000259" key="5">
    <source>
        <dbReference type="PROSITE" id="PS51935"/>
    </source>
</evidence>
<dbReference type="Proteomes" id="UP000264719">
    <property type="component" value="Unassembled WGS sequence"/>
</dbReference>
<evidence type="ECO:0000256" key="2">
    <source>
        <dbReference type="ARBA" id="ARBA00022670"/>
    </source>
</evidence>
<gene>
    <name evidence="6" type="ORF">DCS45_07005</name>
</gene>
<proteinExistence type="inferred from homology"/>
<dbReference type="GO" id="GO:0008234">
    <property type="term" value="F:cysteine-type peptidase activity"/>
    <property type="evidence" value="ECO:0007669"/>
    <property type="project" value="UniProtKB-KW"/>
</dbReference>
<evidence type="ECO:0000313" key="7">
    <source>
        <dbReference type="Proteomes" id="UP000264719"/>
    </source>
</evidence>
<accession>A0A348WAQ4</accession>
<evidence type="ECO:0000256" key="3">
    <source>
        <dbReference type="ARBA" id="ARBA00022801"/>
    </source>
</evidence>
<sequence length="157" mass="17110">MSGARPEIVAAARGWIGTPYRHQGSCKGAGCDCLGLLRGVWRELLGPEPERPPAYSRDWSEPGQDERLWRAALRHLSPCPGDEIQPGDVLLFRMRDGAVAKHLGLAARTGTSASFIHAYSGHGVVESPLTAPWQRRIVARFAFPTGPEAGQPMKEML</sequence>
<dbReference type="EMBL" id="DMVW01000071">
    <property type="protein sequence ID" value="HAR51616.1"/>
    <property type="molecule type" value="Genomic_DNA"/>
</dbReference>
<dbReference type="Gene3D" id="3.90.1720.10">
    <property type="entry name" value="endopeptidase domain like (from Nostoc punctiforme)"/>
    <property type="match status" value="1"/>
</dbReference>
<dbReference type="RefSeq" id="WP_339855546.1">
    <property type="nucleotide sequence ID" value="NZ_CAXAXR010000022.1"/>
</dbReference>
<dbReference type="InterPro" id="IPR038765">
    <property type="entry name" value="Papain-like_cys_pep_sf"/>
</dbReference>